<keyword evidence="2" id="KW-0547">Nucleotide-binding</keyword>
<evidence type="ECO:0000313" key="6">
    <source>
        <dbReference type="Proteomes" id="UP001324533"/>
    </source>
</evidence>
<gene>
    <name evidence="5" type="ORF">T9R20_04815</name>
</gene>
<dbReference type="InterPro" id="IPR003439">
    <property type="entry name" value="ABC_transporter-like_ATP-bd"/>
</dbReference>
<evidence type="ECO:0000256" key="1">
    <source>
        <dbReference type="ARBA" id="ARBA00022448"/>
    </source>
</evidence>
<dbReference type="SUPFAM" id="SSF50331">
    <property type="entry name" value="MOP-like"/>
    <property type="match status" value="1"/>
</dbReference>
<dbReference type="RefSeq" id="WP_322411412.1">
    <property type="nucleotide sequence ID" value="NZ_CP139779.1"/>
</dbReference>
<dbReference type="Pfam" id="PF08402">
    <property type="entry name" value="TOBE_2"/>
    <property type="match status" value="1"/>
</dbReference>
<keyword evidence="6" id="KW-1185">Reference proteome</keyword>
<dbReference type="InterPro" id="IPR050093">
    <property type="entry name" value="ABC_SmlMolc_Importer"/>
</dbReference>
<dbReference type="PROSITE" id="PS50893">
    <property type="entry name" value="ABC_TRANSPORTER_2"/>
    <property type="match status" value="1"/>
</dbReference>
<evidence type="ECO:0000256" key="3">
    <source>
        <dbReference type="ARBA" id="ARBA00022840"/>
    </source>
</evidence>
<keyword evidence="1" id="KW-0813">Transport</keyword>
<dbReference type="Proteomes" id="UP001324533">
    <property type="component" value="Chromosome"/>
</dbReference>
<evidence type="ECO:0000259" key="4">
    <source>
        <dbReference type="PROSITE" id="PS50893"/>
    </source>
</evidence>
<evidence type="ECO:0000256" key="2">
    <source>
        <dbReference type="ARBA" id="ARBA00022741"/>
    </source>
</evidence>
<dbReference type="Pfam" id="PF00005">
    <property type="entry name" value="ABC_tran"/>
    <property type="match status" value="1"/>
</dbReference>
<reference evidence="5 6" key="1">
    <citation type="submission" date="2023-06" db="EMBL/GenBank/DDBJ databases">
        <title>Rock-solubilizing bacteria, Microbacterium invictum, promotes re-establishment of vegetation in rocky wasteland by accelerating rock bio-weathering and reshaping soil bacterial community.</title>
        <authorList>
            <person name="Liu C."/>
        </authorList>
    </citation>
    <scope>NUCLEOTIDE SEQUENCE [LARGE SCALE GENOMIC DNA]</scope>
    <source>
        <strain evidence="5 6">X-18</strain>
    </source>
</reference>
<proteinExistence type="predicted"/>
<dbReference type="SMART" id="SM00382">
    <property type="entry name" value="AAA"/>
    <property type="match status" value="1"/>
</dbReference>
<dbReference type="PANTHER" id="PTHR42781:SF4">
    <property type="entry name" value="SPERMIDINE_PUTRESCINE IMPORT ATP-BINDING PROTEIN POTA"/>
    <property type="match status" value="1"/>
</dbReference>
<sequence>MTTSDITPRTLPATADNALLAEAGTGTRVELRTVVKDYGATRVLHGVDLDIAPGEFVSLLGPSGCGKTTALRVLAGLERATEGRILLGGSDVSSVPTNRRDIGMVFQSYSLFPHLRALENTAFGLRRRGVGKKDAAARAADALDLVGLGHLADRFPHQLSGGQQQRVALARALVTEPRVLLLDEPLSALDAKVRVQLRDEIRRIQLRLGITTVFVTHDQEEALAVSDRIAVMNAGRIEQIGTPEDLYLRPATAYVAAFVGVSSVVPGTIVGETVEVWGIPLPRRTAEGVAPVTGEVEVFLRPENVRLAGAGDAGVDAVVQESTFLGSSRRTLVHTADGSLVQVQHPVSERVEFGDRVRIALAPEPVVVRARD</sequence>
<feature type="domain" description="ABC transporter" evidence="4">
    <location>
        <begin position="29"/>
        <end position="259"/>
    </location>
</feature>
<name>A0ABZ0VCT9_9MICO</name>
<dbReference type="InterPro" id="IPR017871">
    <property type="entry name" value="ABC_transporter-like_CS"/>
</dbReference>
<dbReference type="InterPro" id="IPR013611">
    <property type="entry name" value="Transp-assoc_OB_typ2"/>
</dbReference>
<dbReference type="PANTHER" id="PTHR42781">
    <property type="entry name" value="SPERMIDINE/PUTRESCINE IMPORT ATP-BINDING PROTEIN POTA"/>
    <property type="match status" value="1"/>
</dbReference>
<dbReference type="SUPFAM" id="SSF52540">
    <property type="entry name" value="P-loop containing nucleoside triphosphate hydrolases"/>
    <property type="match status" value="1"/>
</dbReference>
<keyword evidence="3 5" id="KW-0067">ATP-binding</keyword>
<dbReference type="InterPro" id="IPR003593">
    <property type="entry name" value="AAA+_ATPase"/>
</dbReference>
<dbReference type="EMBL" id="CP139779">
    <property type="protein sequence ID" value="WQB71294.1"/>
    <property type="molecule type" value="Genomic_DNA"/>
</dbReference>
<dbReference type="PROSITE" id="PS00211">
    <property type="entry name" value="ABC_TRANSPORTER_1"/>
    <property type="match status" value="1"/>
</dbReference>
<dbReference type="Gene3D" id="3.40.50.300">
    <property type="entry name" value="P-loop containing nucleotide triphosphate hydrolases"/>
    <property type="match status" value="1"/>
</dbReference>
<dbReference type="GO" id="GO:0005524">
    <property type="term" value="F:ATP binding"/>
    <property type="evidence" value="ECO:0007669"/>
    <property type="project" value="UniProtKB-KW"/>
</dbReference>
<protein>
    <submittedName>
        <fullName evidence="5">ABC transporter ATP-binding protein</fullName>
    </submittedName>
</protein>
<dbReference type="InterPro" id="IPR027417">
    <property type="entry name" value="P-loop_NTPase"/>
</dbReference>
<dbReference type="InterPro" id="IPR008995">
    <property type="entry name" value="Mo/tungstate-bd_C_term_dom"/>
</dbReference>
<accession>A0ABZ0VCT9</accession>
<evidence type="ECO:0000313" key="5">
    <source>
        <dbReference type="EMBL" id="WQB71294.1"/>
    </source>
</evidence>
<organism evidence="5 6">
    <name type="scientific">Microbacterium invictum</name>
    <dbReference type="NCBI Taxonomy" id="515415"/>
    <lineage>
        <taxon>Bacteria</taxon>
        <taxon>Bacillati</taxon>
        <taxon>Actinomycetota</taxon>
        <taxon>Actinomycetes</taxon>
        <taxon>Micrococcales</taxon>
        <taxon>Microbacteriaceae</taxon>
        <taxon>Microbacterium</taxon>
    </lineage>
</organism>